<keyword evidence="2" id="KW-1185">Reference proteome</keyword>
<evidence type="ECO:0000313" key="1">
    <source>
        <dbReference type="EMBL" id="PQQ02377.1"/>
    </source>
</evidence>
<accession>A0A314Y939</accession>
<dbReference type="EMBL" id="PJQY01001474">
    <property type="protein sequence ID" value="PQQ02377.1"/>
    <property type="molecule type" value="Genomic_DNA"/>
</dbReference>
<name>A0A314Y939_PRUYE</name>
<comment type="caution">
    <text evidence="1">The sequence shown here is derived from an EMBL/GenBank/DDBJ whole genome shotgun (WGS) entry which is preliminary data.</text>
</comment>
<organism evidence="1 2">
    <name type="scientific">Prunus yedoensis var. nudiflora</name>
    <dbReference type="NCBI Taxonomy" id="2094558"/>
    <lineage>
        <taxon>Eukaryota</taxon>
        <taxon>Viridiplantae</taxon>
        <taxon>Streptophyta</taxon>
        <taxon>Embryophyta</taxon>
        <taxon>Tracheophyta</taxon>
        <taxon>Spermatophyta</taxon>
        <taxon>Magnoliopsida</taxon>
        <taxon>eudicotyledons</taxon>
        <taxon>Gunneridae</taxon>
        <taxon>Pentapetalae</taxon>
        <taxon>rosids</taxon>
        <taxon>fabids</taxon>
        <taxon>Rosales</taxon>
        <taxon>Rosaceae</taxon>
        <taxon>Amygdaloideae</taxon>
        <taxon>Amygdaleae</taxon>
        <taxon>Prunus</taxon>
    </lineage>
</organism>
<sequence>MCPGIINGFNECVDWANTQSMTKGAYDLKEKGNQRQKESSNKEVYARAIDRKGYAINRFLLVAMRSQ</sequence>
<dbReference type="Proteomes" id="UP000250321">
    <property type="component" value="Unassembled WGS sequence"/>
</dbReference>
<protein>
    <submittedName>
        <fullName evidence="1">Uncharacterized protein</fullName>
    </submittedName>
</protein>
<evidence type="ECO:0000313" key="2">
    <source>
        <dbReference type="Proteomes" id="UP000250321"/>
    </source>
</evidence>
<dbReference type="AlphaFoldDB" id="A0A314Y939"/>
<gene>
    <name evidence="1" type="ORF">Pyn_29880</name>
</gene>
<reference evidence="1 2" key="1">
    <citation type="submission" date="2018-02" db="EMBL/GenBank/DDBJ databases">
        <title>Draft genome of wild Prunus yedoensis var. nudiflora.</title>
        <authorList>
            <person name="Baek S."/>
            <person name="Kim J.-H."/>
            <person name="Choi K."/>
            <person name="Kim G.-B."/>
            <person name="Cho A."/>
            <person name="Jang H."/>
            <person name="Shin C.-H."/>
            <person name="Yu H.-J."/>
            <person name="Mun J.-H."/>
        </authorList>
    </citation>
    <scope>NUCLEOTIDE SEQUENCE [LARGE SCALE GENOMIC DNA]</scope>
    <source>
        <strain evidence="2">cv. Jeju island</strain>
        <tissue evidence="1">Leaf</tissue>
    </source>
</reference>
<proteinExistence type="predicted"/>